<dbReference type="InterPro" id="IPR003593">
    <property type="entry name" value="AAA+_ATPase"/>
</dbReference>
<comment type="caution">
    <text evidence="8">The sequence shown here is derived from an EMBL/GenBank/DDBJ whole genome shotgun (WGS) entry which is preliminary data.</text>
</comment>
<organism evidence="8 9">
    <name type="scientific">Treponema vincentii ATCC 35580</name>
    <dbReference type="NCBI Taxonomy" id="596324"/>
    <lineage>
        <taxon>Bacteria</taxon>
        <taxon>Pseudomonadati</taxon>
        <taxon>Spirochaetota</taxon>
        <taxon>Spirochaetia</taxon>
        <taxon>Spirochaetales</taxon>
        <taxon>Treponemataceae</taxon>
        <taxon>Treponema</taxon>
    </lineage>
</organism>
<evidence type="ECO:0000256" key="5">
    <source>
        <dbReference type="ARBA" id="ARBA00022741"/>
    </source>
</evidence>
<dbReference type="GO" id="GO:0017116">
    <property type="term" value="F:single-stranded DNA helicase activity"/>
    <property type="evidence" value="ECO:0007669"/>
    <property type="project" value="TreeGrafter"/>
</dbReference>
<dbReference type="InterPro" id="IPR051314">
    <property type="entry name" value="AAA_ATPase_RarA/MGS1/WRNIP1"/>
</dbReference>
<dbReference type="SUPFAM" id="SSF48019">
    <property type="entry name" value="post-AAA+ oligomerization domain-like"/>
    <property type="match status" value="1"/>
</dbReference>
<keyword evidence="5" id="KW-0547">Nucleotide-binding</keyword>
<dbReference type="InterPro" id="IPR008921">
    <property type="entry name" value="DNA_pol3_clamp-load_cplx_C"/>
</dbReference>
<evidence type="ECO:0000256" key="6">
    <source>
        <dbReference type="ARBA" id="ARBA00022840"/>
    </source>
</evidence>
<dbReference type="SMART" id="SM00382">
    <property type="entry name" value="AAA"/>
    <property type="match status" value="1"/>
</dbReference>
<gene>
    <name evidence="8" type="ORF">TREVI0001_1813</name>
</gene>
<reference evidence="8 9" key="1">
    <citation type="submission" date="2009-07" db="EMBL/GenBank/DDBJ databases">
        <authorList>
            <person name="Madupu R."/>
            <person name="Sebastian Y."/>
            <person name="Durkin A.S."/>
            <person name="Torralba M."/>
            <person name="Methe B."/>
            <person name="Sutton G.G."/>
            <person name="Strausberg R.L."/>
            <person name="Nelson K.E."/>
        </authorList>
    </citation>
    <scope>NUCLEOTIDE SEQUENCE [LARGE SCALE GENOMIC DNA]</scope>
    <source>
        <strain evidence="8 9">ATCC 35580</strain>
    </source>
</reference>
<dbReference type="PANTHER" id="PTHR13779">
    <property type="entry name" value="WERNER HELICASE-INTERACTING PROTEIN 1 FAMILY MEMBER"/>
    <property type="match status" value="1"/>
</dbReference>
<evidence type="ECO:0000313" key="9">
    <source>
        <dbReference type="Proteomes" id="UP000004509"/>
    </source>
</evidence>
<dbReference type="InterPro" id="IPR021886">
    <property type="entry name" value="MgsA_C"/>
</dbReference>
<keyword evidence="6" id="KW-0067">ATP-binding</keyword>
<dbReference type="EMBL" id="ACYH01000027">
    <property type="protein sequence ID" value="EEV20642.1"/>
    <property type="molecule type" value="Genomic_DNA"/>
</dbReference>
<accession>C8PP70</accession>
<sequence>MSKDLFETAAAAERLPLAARMRPRSLDEYIGQEHIVGKGRLLRRAIQADRLSSVIFFGPPGTGKTTLAQVIANHTKSNFLSLNAVLAGVQQIRDAIASAEQYKKLYGKPTILFVDEVHRWNRAQQDALLPWVENGTVIFIGATTENPFFEVNKALVSRSRVFQLKALTDADLYRTAERCLRDTERGYGKWKVSFTDGALEHLIETAAGDARSLLNALELAVETSVEHWPPPAGTEITIDMQAAEESIQQKAVLYDKDGDYHYDIISAFIKSIRGSDPDAALYWLARMVRAGESPHFIFRRMLISACEDIGLADPHALTVVTSAAAAFDRIGLPEGRYHLTHAALYLATCPKSNSSLGFFDALKAVEKEQTEVPNHLKDANRDGESLGHGEGYLYPHAYRDHWIAQQYLPDELIGRVFYTPGYTGYEEKIRNDVLAKRETQLAAIYEAAEGNKDSFTVEDWQARTEGSSAEILEQIRDTLMGLANLSADDRVLIYRADGGLLLWPSTRITLNGCTAGIFEHQEALQSALRYAETFEFLNRPITAVLPSPNRHMETSSNMVPAGSMVNAEKKGCELFPDLAFDAVLSYNPAATADDFSAFFSRIAQEHTAGTRIIFAFALPQQGLRLSALLPPDDAAEQSVNRFTAAETAFFSDSKNKRIAWTEHTVAELAEKAGYRVQLLKKIDYQEKRLITQAELNRWFSAESEYGTAIRSAFAADEAELEKIIRQLEQRCRKPAAYTRTIVYMSVSREIV</sequence>
<dbReference type="GO" id="GO:0016887">
    <property type="term" value="F:ATP hydrolysis activity"/>
    <property type="evidence" value="ECO:0007669"/>
    <property type="project" value="InterPro"/>
</dbReference>
<dbReference type="GO" id="GO:0000731">
    <property type="term" value="P:DNA synthesis involved in DNA repair"/>
    <property type="evidence" value="ECO:0007669"/>
    <property type="project" value="TreeGrafter"/>
</dbReference>
<comment type="similarity">
    <text evidence="2">Belongs to the AAA ATPase family. RarA/MGS1/WRNIP1 subfamily.</text>
</comment>
<dbReference type="Pfam" id="PF12002">
    <property type="entry name" value="MgsA_C"/>
    <property type="match status" value="1"/>
</dbReference>
<dbReference type="AlphaFoldDB" id="C8PP70"/>
<evidence type="ECO:0000259" key="7">
    <source>
        <dbReference type="SMART" id="SM00382"/>
    </source>
</evidence>
<dbReference type="FunFam" id="1.20.272.10:FF:000001">
    <property type="entry name" value="Putative AAA family ATPase"/>
    <property type="match status" value="1"/>
</dbReference>
<evidence type="ECO:0000313" key="8">
    <source>
        <dbReference type="EMBL" id="EEV20642.1"/>
    </source>
</evidence>
<name>C8PP70_9SPIR</name>
<dbReference type="RefSeq" id="WP_006188347.1">
    <property type="nucleotide sequence ID" value="NZ_ACYH01000027.1"/>
</dbReference>
<feature type="domain" description="AAA+ ATPase" evidence="7">
    <location>
        <begin position="50"/>
        <end position="171"/>
    </location>
</feature>
<dbReference type="FunFam" id="3.40.50.300:FF:000137">
    <property type="entry name" value="Replication-associated recombination protein A"/>
    <property type="match status" value="1"/>
</dbReference>
<dbReference type="Proteomes" id="UP000004509">
    <property type="component" value="Unassembled WGS sequence"/>
</dbReference>
<protein>
    <recommendedName>
        <fullName evidence="3">Replication-associated recombination protein A</fullName>
    </recommendedName>
</protein>
<dbReference type="GO" id="GO:0005524">
    <property type="term" value="F:ATP binding"/>
    <property type="evidence" value="ECO:0007669"/>
    <property type="project" value="UniProtKB-KW"/>
</dbReference>
<proteinExistence type="inferred from homology"/>
<dbReference type="InterPro" id="IPR027417">
    <property type="entry name" value="P-loop_NTPase"/>
</dbReference>
<comment type="function">
    <text evidence="1">DNA-dependent ATPase that plays important roles in cellular responses to stalled DNA replication processes.</text>
</comment>
<dbReference type="NCBIfam" id="NF009881">
    <property type="entry name" value="PRK13341.1-2"/>
    <property type="match status" value="1"/>
</dbReference>
<dbReference type="NCBIfam" id="NF009883">
    <property type="entry name" value="PRK13341.1-4"/>
    <property type="match status" value="1"/>
</dbReference>
<dbReference type="Gene3D" id="1.10.8.60">
    <property type="match status" value="1"/>
</dbReference>
<evidence type="ECO:0000256" key="3">
    <source>
        <dbReference type="ARBA" id="ARBA00020776"/>
    </source>
</evidence>
<dbReference type="GO" id="GO:0003677">
    <property type="term" value="F:DNA binding"/>
    <property type="evidence" value="ECO:0007669"/>
    <property type="project" value="InterPro"/>
</dbReference>
<keyword evidence="4" id="KW-0235">DNA replication</keyword>
<dbReference type="Gene3D" id="3.40.50.300">
    <property type="entry name" value="P-loop containing nucleotide triphosphate hydrolases"/>
    <property type="match status" value="1"/>
</dbReference>
<dbReference type="Gene3D" id="1.10.3710.10">
    <property type="entry name" value="DNA polymerase III clamp loader subunits, C-terminal domain"/>
    <property type="match status" value="1"/>
</dbReference>
<dbReference type="OrthoDB" id="9778364at2"/>
<dbReference type="Gene3D" id="1.20.272.10">
    <property type="match status" value="1"/>
</dbReference>
<evidence type="ECO:0000256" key="2">
    <source>
        <dbReference type="ARBA" id="ARBA00008959"/>
    </source>
</evidence>
<dbReference type="eggNOG" id="COG2256">
    <property type="taxonomic scope" value="Bacteria"/>
</dbReference>
<dbReference type="GO" id="GO:0008047">
    <property type="term" value="F:enzyme activator activity"/>
    <property type="evidence" value="ECO:0007669"/>
    <property type="project" value="TreeGrafter"/>
</dbReference>
<dbReference type="STRING" id="596324.TREVI0001_1813"/>
<dbReference type="CDD" id="cd00009">
    <property type="entry name" value="AAA"/>
    <property type="match status" value="1"/>
</dbReference>
<dbReference type="CDD" id="cd18139">
    <property type="entry name" value="HLD_clamp_RarA"/>
    <property type="match status" value="1"/>
</dbReference>
<dbReference type="GO" id="GO:0006261">
    <property type="term" value="P:DNA-templated DNA replication"/>
    <property type="evidence" value="ECO:0007669"/>
    <property type="project" value="TreeGrafter"/>
</dbReference>
<dbReference type="Pfam" id="PF00004">
    <property type="entry name" value="AAA"/>
    <property type="match status" value="1"/>
</dbReference>
<dbReference type="Pfam" id="PF16193">
    <property type="entry name" value="AAA_assoc_2"/>
    <property type="match status" value="1"/>
</dbReference>
<dbReference type="InterPro" id="IPR003959">
    <property type="entry name" value="ATPase_AAA_core"/>
</dbReference>
<dbReference type="SUPFAM" id="SSF52540">
    <property type="entry name" value="P-loop containing nucleoside triphosphate hydrolases"/>
    <property type="match status" value="1"/>
</dbReference>
<evidence type="ECO:0000256" key="1">
    <source>
        <dbReference type="ARBA" id="ARBA00002393"/>
    </source>
</evidence>
<dbReference type="InterPro" id="IPR032423">
    <property type="entry name" value="AAA_assoc_2"/>
</dbReference>
<dbReference type="PANTHER" id="PTHR13779:SF7">
    <property type="entry name" value="ATPASE WRNIP1"/>
    <property type="match status" value="1"/>
</dbReference>
<evidence type="ECO:0000256" key="4">
    <source>
        <dbReference type="ARBA" id="ARBA00022705"/>
    </source>
</evidence>